<dbReference type="Proteomes" id="UP001489902">
    <property type="component" value="Chromosome 1"/>
</dbReference>
<feature type="compositionally biased region" description="Polar residues" evidence="1">
    <location>
        <begin position="53"/>
        <end position="65"/>
    </location>
</feature>
<name>A0ABZ2WN10_9HYPO</name>
<proteinExistence type="predicted"/>
<keyword evidence="3" id="KW-1185">Reference proteome</keyword>
<reference evidence="2 3" key="1">
    <citation type="submission" date="2024-04" db="EMBL/GenBank/DDBJ databases">
        <title>Complete genome sequence of Fusarium acuminatum.</title>
        <authorList>
            <person name="Lan B."/>
        </authorList>
    </citation>
    <scope>NUCLEOTIDE SEQUENCE [LARGE SCALE GENOMIC DNA]</scope>
    <source>
        <strain evidence="2">1A</strain>
    </source>
</reference>
<evidence type="ECO:0000313" key="2">
    <source>
        <dbReference type="EMBL" id="WZH42039.1"/>
    </source>
</evidence>
<feature type="region of interest" description="Disordered" evidence="1">
    <location>
        <begin position="41"/>
        <end position="65"/>
    </location>
</feature>
<feature type="region of interest" description="Disordered" evidence="1">
    <location>
        <begin position="133"/>
        <end position="153"/>
    </location>
</feature>
<organism evidence="2 3">
    <name type="scientific">Fusarium acuminatum</name>
    <dbReference type="NCBI Taxonomy" id="5515"/>
    <lineage>
        <taxon>Eukaryota</taxon>
        <taxon>Fungi</taxon>
        <taxon>Dikarya</taxon>
        <taxon>Ascomycota</taxon>
        <taxon>Pezizomycotina</taxon>
        <taxon>Sordariomycetes</taxon>
        <taxon>Hypocreomycetidae</taxon>
        <taxon>Hypocreales</taxon>
        <taxon>Nectriaceae</taxon>
        <taxon>Fusarium</taxon>
        <taxon>Fusarium tricinctum species complex</taxon>
    </lineage>
</organism>
<gene>
    <name evidence="2" type="ORF">QYS62_003007</name>
</gene>
<evidence type="ECO:0000256" key="1">
    <source>
        <dbReference type="SAM" id="MobiDB-lite"/>
    </source>
</evidence>
<sequence>MILINSTDLSDASSISTERMEMFLPTLDFEDWSMNESVSLGEITTQSSSTSSPFNSRPATPSSNTHLSAMERWEDLSATYLEAVQRVRQIEDEMFGLRCRALHSCIDTTNEGRFTETQPQHEPKQLIACNRPGQNQKIPDARHGQHNSPDFLQGSHRLNLDLNETVELSVISLDTLDGKKTMISLSVQGRGEYLRQILGFWEFTVTADKHTCM</sequence>
<dbReference type="EMBL" id="CP151260">
    <property type="protein sequence ID" value="WZH42039.1"/>
    <property type="molecule type" value="Genomic_DNA"/>
</dbReference>
<accession>A0ABZ2WN10</accession>
<protein>
    <submittedName>
        <fullName evidence="2">Uncharacterized protein</fullName>
    </submittedName>
</protein>
<evidence type="ECO:0000313" key="3">
    <source>
        <dbReference type="Proteomes" id="UP001489902"/>
    </source>
</evidence>